<evidence type="ECO:0000313" key="6">
    <source>
        <dbReference type="EMBL" id="PLT48366.1"/>
    </source>
</evidence>
<comment type="caution">
    <text evidence="6">The sequence shown here is derived from an EMBL/GenBank/DDBJ whole genome shotgun (WGS) entry which is preliminary data.</text>
</comment>
<gene>
    <name evidence="6" type="ORF">B8V81_0498</name>
</gene>
<evidence type="ECO:0000256" key="2">
    <source>
        <dbReference type="ARBA" id="ARBA00022801"/>
    </source>
</evidence>
<dbReference type="EMBL" id="NFEZ01000001">
    <property type="protein sequence ID" value="PLT48366.1"/>
    <property type="molecule type" value="Genomic_DNA"/>
</dbReference>
<feature type="domain" description="Phosphotyrosine protein phosphatase I" evidence="5">
    <location>
        <begin position="4"/>
        <end position="185"/>
    </location>
</feature>
<evidence type="ECO:0000256" key="1">
    <source>
        <dbReference type="ARBA" id="ARBA00011063"/>
    </source>
</evidence>
<dbReference type="PANTHER" id="PTHR11717:SF31">
    <property type="entry name" value="LOW MOLECULAR WEIGHT PROTEIN-TYROSINE-PHOSPHATASE ETP-RELATED"/>
    <property type="match status" value="1"/>
</dbReference>
<sequence length="192" mass="21098">MKPVRILFVCTGNTCRSPMAEALLRAEAAGTGIELEVRSAGVAASSGMSVSRHAREALRRAGIQHEGSSSPVSGELVRWADLILAMTGSHRRTLLQAFPQAADKLHTLLEYAAGDRLAELDRLYGERELERSLGRPPEPELERRIAELERTVRGGDIADPFGGPLEEYEACAAEIRQAVRAVLRRLSEERRD</sequence>
<evidence type="ECO:0000259" key="5">
    <source>
        <dbReference type="SMART" id="SM00226"/>
    </source>
</evidence>
<feature type="active site" evidence="4">
    <location>
        <position position="16"/>
    </location>
</feature>
<comment type="similarity">
    <text evidence="1">Belongs to the low molecular weight phosphotyrosine protein phosphatase family.</text>
</comment>
<dbReference type="GO" id="GO:0004725">
    <property type="term" value="F:protein tyrosine phosphatase activity"/>
    <property type="evidence" value="ECO:0007669"/>
    <property type="project" value="UniProtKB-EC"/>
</dbReference>
<name>A0A2N5NDD8_9BACL</name>
<dbReference type="RefSeq" id="WP_101807617.1">
    <property type="nucleotide sequence ID" value="NZ_NFEZ01000001.1"/>
</dbReference>
<dbReference type="InterPro" id="IPR050438">
    <property type="entry name" value="LMW_PTPase"/>
</dbReference>
<dbReference type="PRINTS" id="PR00719">
    <property type="entry name" value="LMWPTPASE"/>
</dbReference>
<organism evidence="6 7">
    <name type="scientific">Paenibacillus pasadenensis</name>
    <dbReference type="NCBI Taxonomy" id="217090"/>
    <lineage>
        <taxon>Bacteria</taxon>
        <taxon>Bacillati</taxon>
        <taxon>Bacillota</taxon>
        <taxon>Bacilli</taxon>
        <taxon>Bacillales</taxon>
        <taxon>Paenibacillaceae</taxon>
        <taxon>Paenibacillus</taxon>
    </lineage>
</organism>
<keyword evidence="2 6" id="KW-0378">Hydrolase</keyword>
<dbReference type="EC" id="3.1.3.48" evidence="6"/>
<evidence type="ECO:0000256" key="3">
    <source>
        <dbReference type="ARBA" id="ARBA00022912"/>
    </source>
</evidence>
<feature type="active site" description="Nucleophile" evidence="4">
    <location>
        <position position="10"/>
    </location>
</feature>
<dbReference type="AlphaFoldDB" id="A0A2N5NDD8"/>
<proteinExistence type="inferred from homology"/>
<reference evidence="6 7" key="1">
    <citation type="submission" date="2017-05" db="EMBL/GenBank/DDBJ databases">
        <title>Functional genome analysis of Paenibacillus pasadenensis strain R16: insights on endophytic life style and antifungal activity.</title>
        <authorList>
            <person name="Passera A."/>
            <person name="Marcolungo L."/>
            <person name="Casati P."/>
            <person name="Brasca M."/>
            <person name="Quaglino F."/>
            <person name="Delledonne M."/>
        </authorList>
    </citation>
    <scope>NUCLEOTIDE SEQUENCE [LARGE SCALE GENOMIC DNA]</scope>
    <source>
        <strain evidence="6 7">R16</strain>
    </source>
</reference>
<keyword evidence="3" id="KW-0904">Protein phosphatase</keyword>
<dbReference type="InterPro" id="IPR023485">
    <property type="entry name" value="Ptyr_pPase"/>
</dbReference>
<dbReference type="Gene3D" id="3.40.50.2300">
    <property type="match status" value="1"/>
</dbReference>
<dbReference type="PANTHER" id="PTHR11717">
    <property type="entry name" value="LOW MOLECULAR WEIGHT PROTEIN TYROSINE PHOSPHATASE"/>
    <property type="match status" value="1"/>
</dbReference>
<dbReference type="CDD" id="cd16344">
    <property type="entry name" value="LMWPAP"/>
    <property type="match status" value="1"/>
</dbReference>
<evidence type="ECO:0000256" key="4">
    <source>
        <dbReference type="PIRSR" id="PIRSR617867-1"/>
    </source>
</evidence>
<accession>A0A2N5NDD8</accession>
<dbReference type="Proteomes" id="UP000234789">
    <property type="component" value="Unassembled WGS sequence"/>
</dbReference>
<dbReference type="SUPFAM" id="SSF52788">
    <property type="entry name" value="Phosphotyrosine protein phosphatases I"/>
    <property type="match status" value="1"/>
</dbReference>
<dbReference type="SMART" id="SM00226">
    <property type="entry name" value="LMWPc"/>
    <property type="match status" value="1"/>
</dbReference>
<evidence type="ECO:0000313" key="7">
    <source>
        <dbReference type="Proteomes" id="UP000234789"/>
    </source>
</evidence>
<keyword evidence="7" id="KW-1185">Reference proteome</keyword>
<protein>
    <submittedName>
        <fullName evidence="6">Low molecular weight protein tyrosine phosphatase</fullName>
        <ecNumber evidence="6">3.1.3.48</ecNumber>
    </submittedName>
</protein>
<dbReference type="InterPro" id="IPR036196">
    <property type="entry name" value="Ptyr_pPase_sf"/>
</dbReference>
<dbReference type="InterPro" id="IPR017867">
    <property type="entry name" value="Tyr_phospatase_low_mol_wt"/>
</dbReference>
<dbReference type="Pfam" id="PF01451">
    <property type="entry name" value="LMWPc"/>
    <property type="match status" value="1"/>
</dbReference>